<gene>
    <name evidence="6" type="ORF">C7M61_005275</name>
</gene>
<dbReference type="InterPro" id="IPR017853">
    <property type="entry name" value="GH"/>
</dbReference>
<keyword evidence="2" id="KW-0378">Hydrolase</keyword>
<dbReference type="STRING" id="418784.A0A2P7YCI8"/>
<dbReference type="InterPro" id="IPR018087">
    <property type="entry name" value="Glyco_hydro_5_CS"/>
</dbReference>
<dbReference type="Gene3D" id="2.60.40.1180">
    <property type="entry name" value="Golgi alpha-mannosidase II"/>
    <property type="match status" value="1"/>
</dbReference>
<dbReference type="FunFam" id="3.20.20.80:FF:000174">
    <property type="entry name" value="YIR007W-like protein"/>
    <property type="match status" value="1"/>
</dbReference>
<dbReference type="InterPro" id="IPR052066">
    <property type="entry name" value="Glycosphingolipid_Hydrolases"/>
</dbReference>
<dbReference type="Pfam" id="PF00150">
    <property type="entry name" value="Cellulase"/>
    <property type="match status" value="1"/>
</dbReference>
<dbReference type="RefSeq" id="XP_024711252.1">
    <property type="nucleotide sequence ID" value="XM_024860582.1"/>
</dbReference>
<dbReference type="Pfam" id="PF18564">
    <property type="entry name" value="Glyco_hydro_5_C"/>
    <property type="match status" value="1"/>
</dbReference>
<dbReference type="GO" id="GO:0000272">
    <property type="term" value="P:polysaccharide catabolic process"/>
    <property type="evidence" value="ECO:0007669"/>
    <property type="project" value="InterPro"/>
</dbReference>
<organism evidence="6 7">
    <name type="scientific">Candidozyma pseudohaemuli</name>
    <dbReference type="NCBI Taxonomy" id="418784"/>
    <lineage>
        <taxon>Eukaryota</taxon>
        <taxon>Fungi</taxon>
        <taxon>Dikarya</taxon>
        <taxon>Ascomycota</taxon>
        <taxon>Saccharomycotina</taxon>
        <taxon>Pichiomycetes</taxon>
        <taxon>Metschnikowiaceae</taxon>
        <taxon>Candidozyma</taxon>
    </lineage>
</organism>
<comment type="caution">
    <text evidence="6">The sequence shown here is derived from an EMBL/GenBank/DDBJ whole genome shotgun (WGS) entry which is preliminary data.</text>
</comment>
<dbReference type="GeneID" id="36568661"/>
<evidence type="ECO:0000313" key="6">
    <source>
        <dbReference type="EMBL" id="PSK33665.1"/>
    </source>
</evidence>
<dbReference type="AlphaFoldDB" id="A0A2P7YCI8"/>
<evidence type="ECO:0000259" key="5">
    <source>
        <dbReference type="Pfam" id="PF18564"/>
    </source>
</evidence>
<dbReference type="Gene3D" id="3.20.20.80">
    <property type="entry name" value="Glycosidases"/>
    <property type="match status" value="2"/>
</dbReference>
<dbReference type="GO" id="GO:1904462">
    <property type="term" value="P:ergosteryl 3-beta-D-glucoside catabolic process"/>
    <property type="evidence" value="ECO:0007669"/>
    <property type="project" value="TreeGrafter"/>
</dbReference>
<dbReference type="OrthoDB" id="9971853at2759"/>
<evidence type="ECO:0000256" key="1">
    <source>
        <dbReference type="ARBA" id="ARBA00005641"/>
    </source>
</evidence>
<evidence type="ECO:0008006" key="8">
    <source>
        <dbReference type="Google" id="ProtNLM"/>
    </source>
</evidence>
<feature type="domain" description="Glycoside hydrolase family 5 C-terminal" evidence="5">
    <location>
        <begin position="695"/>
        <end position="782"/>
    </location>
</feature>
<reference evidence="6 7" key="1">
    <citation type="submission" date="2018-03" db="EMBL/GenBank/DDBJ databases">
        <title>Candida pseudohaemulonii genome assembly and annotation.</title>
        <authorList>
            <person name="Munoz J.F."/>
            <person name="Gade L.G."/>
            <person name="Chow N.A."/>
            <person name="Litvintseva A.P."/>
            <person name="Loparev V.N."/>
            <person name="Cuomo C.A."/>
        </authorList>
    </citation>
    <scope>NUCLEOTIDE SEQUENCE [LARGE SCALE GENOMIC DNA]</scope>
    <source>
        <strain evidence="6 7">B12108</strain>
    </source>
</reference>
<comment type="similarity">
    <text evidence="1">Belongs to the glycosyl hydrolase 5 (cellulase A) family.</text>
</comment>
<dbReference type="SUPFAM" id="SSF51445">
    <property type="entry name" value="(Trans)glycosidases"/>
    <property type="match status" value="1"/>
</dbReference>
<sequence>MTNQDILKNTLDFYTSGYDFSKAGVKPVRDQVDASKPIPAAENTSSSILPCEKLNIVDGNFVDSLGRKRVLKGINVDNSMKLPVTPFLPSYKGNALEADNVFFEGDKVSFVGRPFPLDEAEEHWRRIKSWGYNTVRYVLTWEAIEHEGPGKYDDDFVNYTIEMLKIVHKVGGIYVFLESHQDVWSRYSGGSGAPLWTFYAAGLQPTNFSATEAAICHNDARFEEPTNPDFYPRMFWPTNYSRLANQVMFTMFFAGKTYFPHLQVDGVDIQTYLQGHHQDALTYLSKKVAEALPELVNDGTILGFESLNEPHMGLLGIPDLGVIPKEQTIRLGTTPTFFQSVILGMGLPAEVDNYTITLSGPVKQGTLIVDPKGRRAWLTAEEAAKYDAHYGWKRSGWTPGECIFSDLKIWEWSKSVDLKDVYNKPLEERLEFGKSQCKLLEPGYFNDASKISSYLGDRKPPKDFNMEFFLANFFVDFYLAYKKLVREINKDFFMLIQPPIFTPPPDLRGDKREVIDDRTVYAPHYYDTMTLLLKTWNEHFNADSLGISRGQYPHPSLGVVVGEKAIRNCFKKQLNFIVEEGKERLGNIPALMSETGIPFDMDRKQAYKDNKYTSQTAALDTLANALENLELNYTYWSYCAINSHEYGDYWNNEDFAFWSPEDQGKNFAQGETVEERIKNCYPSQDGVRAPSAVLRPFLATHKGKVKAVEFDIKKSRYSLSIDVSGQSGLSKAPTVIYVPKWHFPDLSFNDIYATSGEFKYNAKLEYLEWYHPEGSGEETIVIQKYAGKKEDVTKREESHAFCTIV</sequence>
<keyword evidence="7" id="KW-1185">Reference proteome</keyword>
<feature type="domain" description="Glycoside hydrolase family 5" evidence="4">
    <location>
        <begin position="119"/>
        <end position="184"/>
    </location>
</feature>
<protein>
    <recommendedName>
        <fullName evidence="8">Glycoside hydrolase family 5 C-terminal domain-containing protein</fullName>
    </recommendedName>
</protein>
<dbReference type="PANTHER" id="PTHR31308">
    <property type="match status" value="1"/>
</dbReference>
<name>A0A2P7YCI8_9ASCO</name>
<proteinExistence type="inferred from homology"/>
<evidence type="ECO:0000259" key="4">
    <source>
        <dbReference type="Pfam" id="PF00150"/>
    </source>
</evidence>
<dbReference type="PROSITE" id="PS00659">
    <property type="entry name" value="GLYCOSYL_HYDROL_F5"/>
    <property type="match status" value="1"/>
</dbReference>
<evidence type="ECO:0000256" key="2">
    <source>
        <dbReference type="ARBA" id="ARBA00022801"/>
    </source>
</evidence>
<dbReference type="EMBL" id="PYFQ01000025">
    <property type="protein sequence ID" value="PSK33665.1"/>
    <property type="molecule type" value="Genomic_DNA"/>
</dbReference>
<dbReference type="Proteomes" id="UP000241107">
    <property type="component" value="Unassembled WGS sequence"/>
</dbReference>
<accession>A0A2P7YCI8</accession>
<dbReference type="InterPro" id="IPR041036">
    <property type="entry name" value="GH5_C"/>
</dbReference>
<dbReference type="PANTHER" id="PTHR31308:SF5">
    <property type="entry name" value="ERGOSTERYL-BETA-GLUCOSIDASE"/>
    <property type="match status" value="1"/>
</dbReference>
<keyword evidence="3" id="KW-0326">Glycosidase</keyword>
<dbReference type="VEuPathDB" id="FungiDB:C7M61_005275"/>
<dbReference type="GO" id="GO:0050295">
    <property type="term" value="F:steryl-beta-glucosidase activity"/>
    <property type="evidence" value="ECO:0007669"/>
    <property type="project" value="TreeGrafter"/>
</dbReference>
<dbReference type="InterPro" id="IPR013780">
    <property type="entry name" value="Glyco_hydro_b"/>
</dbReference>
<dbReference type="InterPro" id="IPR001547">
    <property type="entry name" value="Glyco_hydro_5"/>
</dbReference>
<evidence type="ECO:0000313" key="7">
    <source>
        <dbReference type="Proteomes" id="UP000241107"/>
    </source>
</evidence>
<evidence type="ECO:0000256" key="3">
    <source>
        <dbReference type="ARBA" id="ARBA00023295"/>
    </source>
</evidence>